<evidence type="ECO:0000313" key="3">
    <source>
        <dbReference type="Proteomes" id="UP001162131"/>
    </source>
</evidence>
<dbReference type="AlphaFoldDB" id="A0AAU9ING1"/>
<proteinExistence type="predicted"/>
<keyword evidence="3" id="KW-1185">Reference proteome</keyword>
<sequence>MEQLDEWSQVNSELNKSCEDRKPRFVLFVEKWNPFSLHAARIFQKLKAESTEKDIFIVDADKLFSIASGFGVIGTPALVVFFRGMPIKIKRRGWEEDIKYVGIASEDNYSKIVSMGREQAITGNPLICD</sequence>
<protein>
    <recommendedName>
        <fullName evidence="4">Thioredoxin domain-containing protein</fullName>
    </recommendedName>
</protein>
<reference evidence="2" key="1">
    <citation type="submission" date="2021-09" db="EMBL/GenBank/DDBJ databases">
        <authorList>
            <consortium name="AG Swart"/>
            <person name="Singh M."/>
            <person name="Singh A."/>
            <person name="Seah K."/>
            <person name="Emmerich C."/>
        </authorList>
    </citation>
    <scope>NUCLEOTIDE SEQUENCE</scope>
    <source>
        <strain evidence="2">ATCC30299</strain>
    </source>
</reference>
<organism evidence="2 3">
    <name type="scientific">Blepharisma stoltei</name>
    <dbReference type="NCBI Taxonomy" id="1481888"/>
    <lineage>
        <taxon>Eukaryota</taxon>
        <taxon>Sar</taxon>
        <taxon>Alveolata</taxon>
        <taxon>Ciliophora</taxon>
        <taxon>Postciliodesmatophora</taxon>
        <taxon>Heterotrichea</taxon>
        <taxon>Heterotrichida</taxon>
        <taxon>Blepharismidae</taxon>
        <taxon>Blepharisma</taxon>
    </lineage>
</organism>
<dbReference type="SUPFAM" id="SSF52833">
    <property type="entry name" value="Thioredoxin-like"/>
    <property type="match status" value="1"/>
</dbReference>
<dbReference type="InterPro" id="IPR036249">
    <property type="entry name" value="Thioredoxin-like_sf"/>
</dbReference>
<keyword evidence="1" id="KW-1133">Transmembrane helix</keyword>
<name>A0AAU9ING1_9CILI</name>
<evidence type="ECO:0000313" key="2">
    <source>
        <dbReference type="EMBL" id="CAG9313724.1"/>
    </source>
</evidence>
<keyword evidence="1" id="KW-0812">Transmembrane</keyword>
<dbReference type="Proteomes" id="UP001162131">
    <property type="component" value="Unassembled WGS sequence"/>
</dbReference>
<keyword evidence="1" id="KW-0472">Membrane</keyword>
<comment type="caution">
    <text evidence="2">The sequence shown here is derived from an EMBL/GenBank/DDBJ whole genome shotgun (WGS) entry which is preliminary data.</text>
</comment>
<dbReference type="EMBL" id="CAJZBQ010000011">
    <property type="protein sequence ID" value="CAG9313724.1"/>
    <property type="molecule type" value="Genomic_DNA"/>
</dbReference>
<evidence type="ECO:0008006" key="4">
    <source>
        <dbReference type="Google" id="ProtNLM"/>
    </source>
</evidence>
<dbReference type="Gene3D" id="3.40.30.10">
    <property type="entry name" value="Glutaredoxin"/>
    <property type="match status" value="1"/>
</dbReference>
<accession>A0AAU9ING1</accession>
<feature type="transmembrane region" description="Helical" evidence="1">
    <location>
        <begin position="63"/>
        <end position="82"/>
    </location>
</feature>
<evidence type="ECO:0000256" key="1">
    <source>
        <dbReference type="SAM" id="Phobius"/>
    </source>
</evidence>
<gene>
    <name evidence="2" type="ORF">BSTOLATCC_MIC9529</name>
</gene>